<gene>
    <name evidence="1" type="ORF">BsIDN1_68680</name>
</gene>
<name>A0A5S9MIJ0_BACIA</name>
<evidence type="ECO:0000313" key="1">
    <source>
        <dbReference type="EMBL" id="BBP93250.1"/>
    </source>
</evidence>
<dbReference type="Proteomes" id="UP000464658">
    <property type="component" value="Chromosome"/>
</dbReference>
<proteinExistence type="predicted"/>
<dbReference type="AlphaFoldDB" id="A0A5S9MIJ0"/>
<evidence type="ECO:0000313" key="2">
    <source>
        <dbReference type="Proteomes" id="UP000464658"/>
    </source>
</evidence>
<sequence length="55" mass="6720">MVEDVCQKGTFRLQQNVLSQHYRILDEENYRYYSSFNKEEAKRRLEELSQLSSPY</sequence>
<accession>A0A5S9MIJ0</accession>
<protein>
    <submittedName>
        <fullName evidence="1">Uncharacterized protein</fullName>
    </submittedName>
</protein>
<organism evidence="1 2">
    <name type="scientific">Bacillus safensis</name>
    <dbReference type="NCBI Taxonomy" id="561879"/>
    <lineage>
        <taxon>Bacteria</taxon>
        <taxon>Bacillati</taxon>
        <taxon>Bacillota</taxon>
        <taxon>Bacilli</taxon>
        <taxon>Bacillales</taxon>
        <taxon>Bacillaceae</taxon>
        <taxon>Bacillus</taxon>
    </lineage>
</organism>
<reference evidence="1 2" key="1">
    <citation type="submission" date="2019-12" db="EMBL/GenBank/DDBJ databases">
        <title>Full genome sequence of a Bacillus safensis strain isolated from commercially available natto in Indonesia.</title>
        <authorList>
            <person name="Yoshida M."/>
            <person name="Uomi M."/>
            <person name="Waturangi D."/>
            <person name="Ekaputri J.J."/>
            <person name="Setiamarga D.H.E."/>
        </authorList>
    </citation>
    <scope>NUCLEOTIDE SEQUENCE [LARGE SCALE GENOMIC DNA]</scope>
    <source>
        <strain evidence="1 2">IDN1</strain>
    </source>
</reference>
<dbReference type="EMBL" id="AP021906">
    <property type="protein sequence ID" value="BBP93250.1"/>
    <property type="molecule type" value="Genomic_DNA"/>
</dbReference>